<proteinExistence type="predicted"/>
<sequence length="386" mass="41592">MKEIQAIIQAFEAADKQGRQTALATVVHVQGSSYRRPGARMLITQDGQLTGAISGGCLEGDALRKALLVMERQQPMLVTYDTTDEDDAKLGVGLGCEGIIHIVIEPILPGQPDNPIQLLKSISAQRQHAVLVMLFSLNDRREVQPGTCLLQLPGQTITARVGNEALQQAITTDAKTAFINQVSATKTYLAEGKQFTAFIELIKPAVSVVIIGAGNDAMPVAQMANLLGWQVTVADGRPAYATAARFPTANQVLVTKPDQVIGQVAIDAQTVFVLMTHNYNYDLKVLRQLLGQRVTYIGMLGPRKKLVRMLDELKAEGIEPTAEQLASVYGPVGLNLGAENAEEIALSIVAEIKAIIAGRSGESLRNSVDTIHPRVEKEIEEVKVGS</sequence>
<dbReference type="InterPro" id="IPR003777">
    <property type="entry name" value="XdhC_CoxI"/>
</dbReference>
<dbReference type="EMBL" id="LVYD01000064">
    <property type="protein sequence ID" value="OQP60390.1"/>
    <property type="molecule type" value="Genomic_DNA"/>
</dbReference>
<evidence type="ECO:0000313" key="4">
    <source>
        <dbReference type="Proteomes" id="UP000192796"/>
    </source>
</evidence>
<evidence type="ECO:0000313" key="3">
    <source>
        <dbReference type="EMBL" id="OQP60390.1"/>
    </source>
</evidence>
<evidence type="ECO:0000259" key="2">
    <source>
        <dbReference type="Pfam" id="PF13478"/>
    </source>
</evidence>
<dbReference type="InterPro" id="IPR027051">
    <property type="entry name" value="XdhC_Rossmann_dom"/>
</dbReference>
<feature type="domain" description="XdhC- CoxI" evidence="1">
    <location>
        <begin position="16"/>
        <end position="81"/>
    </location>
</feature>
<keyword evidence="4" id="KW-1185">Reference proteome</keyword>
<name>A0A1V9FPY6_9BACT</name>
<accession>A0A1V9FPY6</accession>
<dbReference type="STRING" id="1703345.A3860_33980"/>
<dbReference type="PANTHER" id="PTHR30388:SF6">
    <property type="entry name" value="XANTHINE DEHYDROGENASE SUBUNIT A-RELATED"/>
    <property type="match status" value="1"/>
</dbReference>
<dbReference type="PANTHER" id="PTHR30388">
    <property type="entry name" value="ALDEHYDE OXIDOREDUCTASE MOLYBDENUM COFACTOR ASSEMBLY PROTEIN"/>
    <property type="match status" value="1"/>
</dbReference>
<protein>
    <submittedName>
        <fullName evidence="3">Alanine dehydrogenase</fullName>
    </submittedName>
</protein>
<dbReference type="RefSeq" id="WP_081153359.1">
    <property type="nucleotide sequence ID" value="NZ_LVYD01000064.1"/>
</dbReference>
<dbReference type="AlphaFoldDB" id="A0A1V9FPY6"/>
<dbReference type="OrthoDB" id="9773039at2"/>
<reference evidence="3 4" key="1">
    <citation type="submission" date="2016-03" db="EMBL/GenBank/DDBJ databases">
        <title>Niastella vici sp. nov., isolated from farmland soil.</title>
        <authorList>
            <person name="Chen L."/>
            <person name="Wang D."/>
            <person name="Yang S."/>
            <person name="Wang G."/>
        </authorList>
    </citation>
    <scope>NUCLEOTIDE SEQUENCE [LARGE SCALE GENOMIC DNA]</scope>
    <source>
        <strain evidence="3 4">DJ57</strain>
    </source>
</reference>
<comment type="caution">
    <text evidence="3">The sequence shown here is derived from an EMBL/GenBank/DDBJ whole genome shotgun (WGS) entry which is preliminary data.</text>
</comment>
<dbReference type="InterPro" id="IPR052698">
    <property type="entry name" value="MoCofactor_Util/Proc"/>
</dbReference>
<dbReference type="Pfam" id="PF02625">
    <property type="entry name" value="XdhC_CoxI"/>
    <property type="match status" value="1"/>
</dbReference>
<dbReference type="Pfam" id="PF13478">
    <property type="entry name" value="XdhC_C"/>
    <property type="match status" value="1"/>
</dbReference>
<feature type="domain" description="XdhC Rossmann" evidence="2">
    <location>
        <begin position="208"/>
        <end position="352"/>
    </location>
</feature>
<dbReference type="Proteomes" id="UP000192796">
    <property type="component" value="Unassembled WGS sequence"/>
</dbReference>
<evidence type="ECO:0000259" key="1">
    <source>
        <dbReference type="Pfam" id="PF02625"/>
    </source>
</evidence>
<gene>
    <name evidence="3" type="ORF">A3860_33980</name>
</gene>
<organism evidence="3 4">
    <name type="scientific">Niastella vici</name>
    <dbReference type="NCBI Taxonomy" id="1703345"/>
    <lineage>
        <taxon>Bacteria</taxon>
        <taxon>Pseudomonadati</taxon>
        <taxon>Bacteroidota</taxon>
        <taxon>Chitinophagia</taxon>
        <taxon>Chitinophagales</taxon>
        <taxon>Chitinophagaceae</taxon>
        <taxon>Niastella</taxon>
    </lineage>
</organism>
<dbReference type="Gene3D" id="3.40.50.720">
    <property type="entry name" value="NAD(P)-binding Rossmann-like Domain"/>
    <property type="match status" value="1"/>
</dbReference>